<dbReference type="Pfam" id="PF04752">
    <property type="entry name" value="ChaC"/>
    <property type="match status" value="1"/>
</dbReference>
<dbReference type="GO" id="GO:0006751">
    <property type="term" value="P:glutathione catabolic process"/>
    <property type="evidence" value="ECO:0007669"/>
    <property type="project" value="InterPro"/>
</dbReference>
<dbReference type="Proteomes" id="UP001165289">
    <property type="component" value="Unassembled WGS sequence"/>
</dbReference>
<evidence type="ECO:0000313" key="8">
    <source>
        <dbReference type="Proteomes" id="UP001165289"/>
    </source>
</evidence>
<dbReference type="EC" id="4.3.2.7" evidence="2"/>
<dbReference type="InterPro" id="IPR013024">
    <property type="entry name" value="GGCT-like"/>
</dbReference>
<dbReference type="CDD" id="cd06661">
    <property type="entry name" value="GGCT_like"/>
    <property type="match status" value="1"/>
</dbReference>
<dbReference type="EMBL" id="JAKMXF010000221">
    <property type="protein sequence ID" value="KAI6654728.1"/>
    <property type="molecule type" value="Genomic_DNA"/>
</dbReference>
<organism evidence="7 8">
    <name type="scientific">Oopsacas minuta</name>
    <dbReference type="NCBI Taxonomy" id="111878"/>
    <lineage>
        <taxon>Eukaryota</taxon>
        <taxon>Metazoa</taxon>
        <taxon>Porifera</taxon>
        <taxon>Hexactinellida</taxon>
        <taxon>Hexasterophora</taxon>
        <taxon>Lyssacinosida</taxon>
        <taxon>Leucopsacidae</taxon>
        <taxon>Oopsacas</taxon>
    </lineage>
</organism>
<protein>
    <recommendedName>
        <fullName evidence="2">glutathione-specific gamma-glutamylcyclotransferase</fullName>
        <ecNumber evidence="2">4.3.2.7</ecNumber>
    </recommendedName>
    <alternativeName>
        <fullName evidence="4">Cation transport regulator-like protein 2</fullName>
    </alternativeName>
</protein>
<evidence type="ECO:0000256" key="2">
    <source>
        <dbReference type="ARBA" id="ARBA00012344"/>
    </source>
</evidence>
<comment type="caution">
    <text evidence="7">The sequence shown here is derived from an EMBL/GenBank/DDBJ whole genome shotgun (WGS) entry which is preliminary data.</text>
</comment>
<dbReference type="GO" id="GO:0061928">
    <property type="term" value="F:glutathione specific gamma-glutamylcyclotransferase activity"/>
    <property type="evidence" value="ECO:0007669"/>
    <property type="project" value="UniProtKB-EC"/>
</dbReference>
<sequence length="179" mass="20371">MASEDSIWIFGYASLIWKPNIEYLQKKRGKVRGYMRRFWQESTDHRGVPGAPGRVATLVKSEGGEVWGYAFEISGNTKKKVFADLAVREKCGYELVGVSFYSESGEEIKAQCYMGTENNPEFLSYEEIQHTAEVITKSSGHSGTNREYLEKLVVAVKEVFPEENDEYLNALSEMVREMV</sequence>
<keyword evidence="8" id="KW-1185">Reference proteome</keyword>
<dbReference type="SUPFAM" id="SSF110857">
    <property type="entry name" value="Gamma-glutamyl cyclotransferase-like"/>
    <property type="match status" value="1"/>
</dbReference>
<dbReference type="InterPro" id="IPR006840">
    <property type="entry name" value="ChaC"/>
</dbReference>
<reference evidence="7 8" key="1">
    <citation type="journal article" date="2023" name="BMC Biol.">
        <title>The compact genome of the sponge Oopsacas minuta (Hexactinellida) is lacking key metazoan core genes.</title>
        <authorList>
            <person name="Santini S."/>
            <person name="Schenkelaars Q."/>
            <person name="Jourda C."/>
            <person name="Duchesne M."/>
            <person name="Belahbib H."/>
            <person name="Rocher C."/>
            <person name="Selva M."/>
            <person name="Riesgo A."/>
            <person name="Vervoort M."/>
            <person name="Leys S.P."/>
            <person name="Kodjabachian L."/>
            <person name="Le Bivic A."/>
            <person name="Borchiellini C."/>
            <person name="Claverie J.M."/>
            <person name="Renard E."/>
        </authorList>
    </citation>
    <scope>NUCLEOTIDE SEQUENCE [LARGE SCALE GENOMIC DNA]</scope>
    <source>
        <strain evidence="7">SPO-2</strain>
    </source>
</reference>
<gene>
    <name evidence="7" type="ORF">LOD99_2607</name>
</gene>
<dbReference type="AlphaFoldDB" id="A0AAV7K196"/>
<accession>A0AAV7K196</accession>
<evidence type="ECO:0000256" key="1">
    <source>
        <dbReference type="ARBA" id="ARBA00009662"/>
    </source>
</evidence>
<name>A0AAV7K196_9METZ</name>
<evidence type="ECO:0000313" key="7">
    <source>
        <dbReference type="EMBL" id="KAI6654728.1"/>
    </source>
</evidence>
<dbReference type="GO" id="GO:0005737">
    <property type="term" value="C:cytoplasm"/>
    <property type="evidence" value="ECO:0007669"/>
    <property type="project" value="TreeGrafter"/>
</dbReference>
<dbReference type="PANTHER" id="PTHR12192:SF2">
    <property type="entry name" value="GLUTATHIONE-SPECIFIC GAMMA-GLUTAMYLCYCLOTRANSFERASE 2"/>
    <property type="match status" value="1"/>
</dbReference>
<evidence type="ECO:0000256" key="4">
    <source>
        <dbReference type="ARBA" id="ARBA00043195"/>
    </source>
</evidence>
<proteinExistence type="inferred from homology"/>
<keyword evidence="3" id="KW-0456">Lyase</keyword>
<dbReference type="Gene3D" id="3.10.490.10">
    <property type="entry name" value="Gamma-glutamyl cyclotransferase-like"/>
    <property type="match status" value="1"/>
</dbReference>
<evidence type="ECO:0000256" key="5">
    <source>
        <dbReference type="ARBA" id="ARBA00045227"/>
    </source>
</evidence>
<dbReference type="InterPro" id="IPR036568">
    <property type="entry name" value="GGCT-like_sf"/>
</dbReference>
<comment type="function">
    <text evidence="5">Catalyzes the cleavage of glutathione into 5-oxo-L-proline and a Cys-Gly dipeptide. Acts specifically on glutathione, but not on other gamma-glutamyl peptides.</text>
</comment>
<dbReference type="PANTHER" id="PTHR12192">
    <property type="entry name" value="CATION TRANSPORT PROTEIN CHAC-RELATED"/>
    <property type="match status" value="1"/>
</dbReference>
<comment type="catalytic activity">
    <reaction evidence="6">
        <text>glutathione = L-cysteinylglycine + 5-oxo-L-proline</text>
        <dbReference type="Rhea" id="RHEA:47724"/>
        <dbReference type="ChEBI" id="CHEBI:57925"/>
        <dbReference type="ChEBI" id="CHEBI:58402"/>
        <dbReference type="ChEBI" id="CHEBI:61694"/>
        <dbReference type="EC" id="4.3.2.7"/>
    </reaction>
</comment>
<comment type="similarity">
    <text evidence="1">Belongs to the gamma-glutamylcyclotransferase family. ChaC subfamily.</text>
</comment>
<evidence type="ECO:0000256" key="6">
    <source>
        <dbReference type="ARBA" id="ARBA00048073"/>
    </source>
</evidence>
<evidence type="ECO:0000256" key="3">
    <source>
        <dbReference type="ARBA" id="ARBA00023239"/>
    </source>
</evidence>